<dbReference type="EMBL" id="KQ964433">
    <property type="protein sequence ID" value="KXN73656.1"/>
    <property type="molecule type" value="Genomic_DNA"/>
</dbReference>
<name>A0A137PF79_CONC2</name>
<evidence type="ECO:0008006" key="3">
    <source>
        <dbReference type="Google" id="ProtNLM"/>
    </source>
</evidence>
<sequence length="360" mass="42144">MNYFNLNVIAKSKQFKSNIQLEAVPIIDELIIPYNNHNPRLSVPIKLKISNRNKKKMKFYNCSIQLIGTLKVLNYKLGSWNEMPIVFSDTSHIRSILMKENESKEWDIEMSISCNIPFSVKTEKVELSYSIQVKLNRLPNVTFLRLNHPLTIKDYSEQGLINLRHWLDPFEFGECDHSNLKFSLVGSKRCFYKEDAIQLNMNFEYEQCKLISVELSLVQLFTMTQCLANCALPPYWLTLNKHLIDPSEFDANSKLSQSIELLINAYQNNNNDIILPSSTNNTFQIYHYIQIKVRYENSQKQEKSYNNQFPIKIITVNSNFMTSDMDLDDYDSAYEEDGLPHYCQHELIEIDDRQMPPAYV</sequence>
<dbReference type="AlphaFoldDB" id="A0A137PF79"/>
<organism evidence="1 2">
    <name type="scientific">Conidiobolus coronatus (strain ATCC 28846 / CBS 209.66 / NRRL 28638)</name>
    <name type="common">Delacroixia coronata</name>
    <dbReference type="NCBI Taxonomy" id="796925"/>
    <lineage>
        <taxon>Eukaryota</taxon>
        <taxon>Fungi</taxon>
        <taxon>Fungi incertae sedis</taxon>
        <taxon>Zoopagomycota</taxon>
        <taxon>Entomophthoromycotina</taxon>
        <taxon>Entomophthoromycetes</taxon>
        <taxon>Entomophthorales</taxon>
        <taxon>Ancylistaceae</taxon>
        <taxon>Conidiobolus</taxon>
    </lineage>
</organism>
<evidence type="ECO:0000313" key="2">
    <source>
        <dbReference type="Proteomes" id="UP000070444"/>
    </source>
</evidence>
<protein>
    <recommendedName>
        <fullName evidence="3">Arrestin C-terminal-like domain-containing protein</fullName>
    </recommendedName>
</protein>
<gene>
    <name evidence="1" type="ORF">CONCODRAFT_3341</name>
</gene>
<proteinExistence type="predicted"/>
<reference evidence="1 2" key="1">
    <citation type="journal article" date="2015" name="Genome Biol. Evol.">
        <title>Phylogenomic analyses indicate that early fungi evolved digesting cell walls of algal ancestors of land plants.</title>
        <authorList>
            <person name="Chang Y."/>
            <person name="Wang S."/>
            <person name="Sekimoto S."/>
            <person name="Aerts A.L."/>
            <person name="Choi C."/>
            <person name="Clum A."/>
            <person name="LaButti K.M."/>
            <person name="Lindquist E.A."/>
            <person name="Yee Ngan C."/>
            <person name="Ohm R.A."/>
            <person name="Salamov A.A."/>
            <person name="Grigoriev I.V."/>
            <person name="Spatafora J.W."/>
            <person name="Berbee M.L."/>
        </authorList>
    </citation>
    <scope>NUCLEOTIDE SEQUENCE [LARGE SCALE GENOMIC DNA]</scope>
    <source>
        <strain evidence="1 2">NRRL 28638</strain>
    </source>
</reference>
<accession>A0A137PF79</accession>
<dbReference type="Proteomes" id="UP000070444">
    <property type="component" value="Unassembled WGS sequence"/>
</dbReference>
<keyword evidence="2" id="KW-1185">Reference proteome</keyword>
<evidence type="ECO:0000313" key="1">
    <source>
        <dbReference type="EMBL" id="KXN73656.1"/>
    </source>
</evidence>